<proteinExistence type="predicted"/>
<gene>
    <name evidence="3" type="ORF">BJ085DRAFT_32518</name>
</gene>
<feature type="region of interest" description="Disordered" evidence="1">
    <location>
        <begin position="64"/>
        <end position="86"/>
    </location>
</feature>
<dbReference type="EMBL" id="ML002413">
    <property type="protein sequence ID" value="RKP38031.1"/>
    <property type="molecule type" value="Genomic_DNA"/>
</dbReference>
<accession>A0A4P9ZY97</accession>
<evidence type="ECO:0000313" key="4">
    <source>
        <dbReference type="Proteomes" id="UP000268162"/>
    </source>
</evidence>
<evidence type="ECO:0000256" key="1">
    <source>
        <dbReference type="SAM" id="MobiDB-lite"/>
    </source>
</evidence>
<feature type="chain" id="PRO_5020621297" evidence="2">
    <location>
        <begin position="18"/>
        <end position="102"/>
    </location>
</feature>
<keyword evidence="4" id="KW-1185">Reference proteome</keyword>
<evidence type="ECO:0000313" key="3">
    <source>
        <dbReference type="EMBL" id="RKP38031.1"/>
    </source>
</evidence>
<dbReference type="AlphaFoldDB" id="A0A4P9ZY97"/>
<evidence type="ECO:0000256" key="2">
    <source>
        <dbReference type="SAM" id="SignalP"/>
    </source>
</evidence>
<dbReference type="Proteomes" id="UP000268162">
    <property type="component" value="Unassembled WGS sequence"/>
</dbReference>
<sequence length="102" mass="11019">MHLRLIVPLLLVFTANALTQSYTSDLDRRSTAGVLALPLQSRTLNSEPPSAEYLAAEAELRKSTTTKKKNKAKETNSYTSAGATNTPPFLFAALTGLAVAYF</sequence>
<name>A0A4P9ZY97_9FUNG</name>
<keyword evidence="2" id="KW-0732">Signal</keyword>
<feature type="signal peptide" evidence="2">
    <location>
        <begin position="1"/>
        <end position="17"/>
    </location>
</feature>
<organism evidence="3 4">
    <name type="scientific">Dimargaris cristalligena</name>
    <dbReference type="NCBI Taxonomy" id="215637"/>
    <lineage>
        <taxon>Eukaryota</taxon>
        <taxon>Fungi</taxon>
        <taxon>Fungi incertae sedis</taxon>
        <taxon>Zoopagomycota</taxon>
        <taxon>Kickxellomycotina</taxon>
        <taxon>Dimargaritomycetes</taxon>
        <taxon>Dimargaritales</taxon>
        <taxon>Dimargaritaceae</taxon>
        <taxon>Dimargaris</taxon>
    </lineage>
</organism>
<reference evidence="4" key="1">
    <citation type="journal article" date="2018" name="Nat. Microbiol.">
        <title>Leveraging single-cell genomics to expand the fungal tree of life.</title>
        <authorList>
            <person name="Ahrendt S.R."/>
            <person name="Quandt C.A."/>
            <person name="Ciobanu D."/>
            <person name="Clum A."/>
            <person name="Salamov A."/>
            <person name="Andreopoulos B."/>
            <person name="Cheng J.F."/>
            <person name="Woyke T."/>
            <person name="Pelin A."/>
            <person name="Henrissat B."/>
            <person name="Reynolds N.K."/>
            <person name="Benny G.L."/>
            <person name="Smith M.E."/>
            <person name="James T.Y."/>
            <person name="Grigoriev I.V."/>
        </authorList>
    </citation>
    <scope>NUCLEOTIDE SEQUENCE [LARGE SCALE GENOMIC DNA]</scope>
    <source>
        <strain evidence="4">RSA 468</strain>
    </source>
</reference>
<protein>
    <submittedName>
        <fullName evidence="3">Uncharacterized protein</fullName>
    </submittedName>
</protein>